<protein>
    <submittedName>
        <fullName evidence="1 2">Uncharacterized protein</fullName>
    </submittedName>
</protein>
<dbReference type="PaxDb" id="6945-B7QLN5"/>
<dbReference type="EnsemblMetazoa" id="ISCW023468-RA">
    <property type="protein sequence ID" value="ISCW023468-PA"/>
    <property type="gene ID" value="ISCW023468"/>
</dbReference>
<accession>B7QLN5</accession>
<organism>
    <name type="scientific">Ixodes scapularis</name>
    <name type="common">Black-legged tick</name>
    <name type="synonym">Deer tick</name>
    <dbReference type="NCBI Taxonomy" id="6945"/>
    <lineage>
        <taxon>Eukaryota</taxon>
        <taxon>Metazoa</taxon>
        <taxon>Ecdysozoa</taxon>
        <taxon>Arthropoda</taxon>
        <taxon>Chelicerata</taxon>
        <taxon>Arachnida</taxon>
        <taxon>Acari</taxon>
        <taxon>Parasitiformes</taxon>
        <taxon>Ixodida</taxon>
        <taxon>Ixodoidea</taxon>
        <taxon>Ixodidae</taxon>
        <taxon>Ixodinae</taxon>
        <taxon>Ixodes</taxon>
    </lineage>
</organism>
<dbReference type="InParanoid" id="B7QLN5"/>
<evidence type="ECO:0000313" key="1">
    <source>
        <dbReference type="EMBL" id="EEC19757.1"/>
    </source>
</evidence>
<evidence type="ECO:0000313" key="2">
    <source>
        <dbReference type="EnsemblMetazoa" id="ISCW023468-PA"/>
    </source>
</evidence>
<reference evidence="2" key="2">
    <citation type="submission" date="2020-05" db="UniProtKB">
        <authorList>
            <consortium name="EnsemblMetazoa"/>
        </authorList>
    </citation>
    <scope>IDENTIFICATION</scope>
    <source>
        <strain evidence="2">wikel</strain>
    </source>
</reference>
<dbReference type="VEuPathDB" id="VectorBase:ISCW023468"/>
<sequence>MGPSPSRRRGALAMMAAANGGSRSIRASTKANALVPRRPASASLAAPSMTETVLPQNGSSICAAASLLGT</sequence>
<proteinExistence type="predicted"/>
<name>B7QLN5_IXOSC</name>
<evidence type="ECO:0000313" key="3">
    <source>
        <dbReference type="Proteomes" id="UP000001555"/>
    </source>
</evidence>
<gene>
    <name evidence="1" type="ORF">IscW_ISCW023468</name>
</gene>
<dbReference type="EMBL" id="DS967025">
    <property type="protein sequence ID" value="EEC19757.1"/>
    <property type="molecule type" value="Genomic_DNA"/>
</dbReference>
<dbReference type="AlphaFoldDB" id="B7QLN5"/>
<keyword evidence="3" id="KW-1185">Reference proteome</keyword>
<reference evidence="1 3" key="1">
    <citation type="submission" date="2008-03" db="EMBL/GenBank/DDBJ databases">
        <title>Annotation of Ixodes scapularis.</title>
        <authorList>
            <consortium name="Ixodes scapularis Genome Project Consortium"/>
            <person name="Caler E."/>
            <person name="Hannick L.I."/>
            <person name="Bidwell S."/>
            <person name="Joardar V."/>
            <person name="Thiagarajan M."/>
            <person name="Amedeo P."/>
            <person name="Galinsky K.J."/>
            <person name="Schobel S."/>
            <person name="Inman J."/>
            <person name="Hostetler J."/>
            <person name="Miller J."/>
            <person name="Hammond M."/>
            <person name="Megy K."/>
            <person name="Lawson D."/>
            <person name="Kodira C."/>
            <person name="Sutton G."/>
            <person name="Meyer J."/>
            <person name="Hill C.A."/>
            <person name="Birren B."/>
            <person name="Nene V."/>
            <person name="Collins F."/>
            <person name="Alarcon-Chaidez F."/>
            <person name="Wikel S."/>
            <person name="Strausberg R."/>
        </authorList>
    </citation>
    <scope>NUCLEOTIDE SEQUENCE [LARGE SCALE GENOMIC DNA]</scope>
    <source>
        <strain evidence="3">Wikel</strain>
        <strain evidence="1">Wikel colony</strain>
    </source>
</reference>
<dbReference type="EMBL" id="ABJB010222343">
    <property type="status" value="NOT_ANNOTATED_CDS"/>
    <property type="molecule type" value="Genomic_DNA"/>
</dbReference>
<dbReference type="Proteomes" id="UP000001555">
    <property type="component" value="Unassembled WGS sequence"/>
</dbReference>
<dbReference type="HOGENOM" id="CLU_2760661_0_0_1"/>